<evidence type="ECO:0000313" key="4">
    <source>
        <dbReference type="Proteomes" id="UP000442990"/>
    </source>
</evidence>
<name>A0A7J5DPP3_9ACTN</name>
<dbReference type="InterPro" id="IPR036291">
    <property type="entry name" value="NAD(P)-bd_dom_sf"/>
</dbReference>
<accession>A0A7J5DPP3</accession>
<gene>
    <name evidence="3" type="ORF">F8144_02225</name>
</gene>
<keyword evidence="1" id="KW-0560">Oxidoreductase</keyword>
<comment type="caution">
    <text evidence="3">The sequence shown here is derived from an EMBL/GenBank/DDBJ whole genome shotgun (WGS) entry which is preliminary data.</text>
</comment>
<dbReference type="Proteomes" id="UP000442990">
    <property type="component" value="Unassembled WGS sequence"/>
</dbReference>
<evidence type="ECO:0000256" key="2">
    <source>
        <dbReference type="RuleBase" id="RU000363"/>
    </source>
</evidence>
<dbReference type="Gene3D" id="3.40.50.720">
    <property type="entry name" value="NAD(P)-binding Rossmann-like Domain"/>
    <property type="match status" value="1"/>
</dbReference>
<protein>
    <submittedName>
        <fullName evidence="3">SDR family NAD(P)-dependent oxidoreductase</fullName>
    </submittedName>
</protein>
<sequence length="278" mass="30359">MGKTIVITGASSGIGAAAAVELSRQGHSVLALGQTPAKLARVHQRMRKAAPVGVEVPEPVRADLSSLRAVRELAATLLERYPRIDVLVNNAGVQPGRRRLSADGHELGLAVNHLAPFLLTMLLQERLRESAGRVITTSSDTHVDGRLDLDDLEMERDWSGPASYATSKLANILFTAELRRRTGLAASCFHPGAISTDLNRDSPWFRLVKPFERFYYGRPEEGAETLVWLATDDEGAAPTAVYYEKRQPAQESAAARDEESAARLWQASEAMVEQHLAV</sequence>
<dbReference type="PRINTS" id="PR00080">
    <property type="entry name" value="SDRFAMILY"/>
</dbReference>
<dbReference type="PANTHER" id="PTHR43157">
    <property type="entry name" value="PHOSPHATIDYLINOSITOL-GLYCAN BIOSYNTHESIS CLASS F PROTEIN-RELATED"/>
    <property type="match status" value="1"/>
</dbReference>
<dbReference type="EMBL" id="WBKG01000001">
    <property type="protein sequence ID" value="KAB1990758.1"/>
    <property type="molecule type" value="Genomic_DNA"/>
</dbReference>
<comment type="similarity">
    <text evidence="2">Belongs to the short-chain dehydrogenases/reductases (SDR) family.</text>
</comment>
<dbReference type="RefSeq" id="WP_151467312.1">
    <property type="nucleotide sequence ID" value="NZ_WBKG01000001.1"/>
</dbReference>
<dbReference type="AlphaFoldDB" id="A0A7J5DPP3"/>
<dbReference type="SUPFAM" id="SSF51735">
    <property type="entry name" value="NAD(P)-binding Rossmann-fold domains"/>
    <property type="match status" value="1"/>
</dbReference>
<dbReference type="PRINTS" id="PR00081">
    <property type="entry name" value="GDHRDH"/>
</dbReference>
<evidence type="ECO:0000313" key="3">
    <source>
        <dbReference type="EMBL" id="KAB1990758.1"/>
    </source>
</evidence>
<organism evidence="3 4">
    <name type="scientific">Streptomyces triticiradicis</name>
    <dbReference type="NCBI Taxonomy" id="2651189"/>
    <lineage>
        <taxon>Bacteria</taxon>
        <taxon>Bacillati</taxon>
        <taxon>Actinomycetota</taxon>
        <taxon>Actinomycetes</taxon>
        <taxon>Kitasatosporales</taxon>
        <taxon>Streptomycetaceae</taxon>
        <taxon>Streptomyces</taxon>
    </lineage>
</organism>
<dbReference type="PANTHER" id="PTHR43157:SF31">
    <property type="entry name" value="PHOSPHATIDYLINOSITOL-GLYCAN BIOSYNTHESIS CLASS F PROTEIN"/>
    <property type="match status" value="1"/>
</dbReference>
<dbReference type="InterPro" id="IPR002347">
    <property type="entry name" value="SDR_fam"/>
</dbReference>
<keyword evidence="4" id="KW-1185">Reference proteome</keyword>
<reference evidence="3 4" key="1">
    <citation type="submission" date="2019-09" db="EMBL/GenBank/DDBJ databases">
        <title>Isolation and identification of active actinomycetes.</title>
        <authorList>
            <person name="Yu Z."/>
            <person name="Han C."/>
            <person name="Yu B."/>
        </authorList>
    </citation>
    <scope>NUCLEOTIDE SEQUENCE [LARGE SCALE GENOMIC DNA]</scope>
    <source>
        <strain evidence="3 4">NEAU-H2</strain>
    </source>
</reference>
<proteinExistence type="inferred from homology"/>
<dbReference type="GO" id="GO:0016491">
    <property type="term" value="F:oxidoreductase activity"/>
    <property type="evidence" value="ECO:0007669"/>
    <property type="project" value="UniProtKB-KW"/>
</dbReference>
<dbReference type="Pfam" id="PF00106">
    <property type="entry name" value="adh_short"/>
    <property type="match status" value="1"/>
</dbReference>
<evidence type="ECO:0000256" key="1">
    <source>
        <dbReference type="ARBA" id="ARBA00023002"/>
    </source>
</evidence>